<dbReference type="PIRSF" id="PIRSF001444">
    <property type="entry name" value="Adenylate_cycl"/>
    <property type="match status" value="1"/>
</dbReference>
<evidence type="ECO:0000313" key="3">
    <source>
        <dbReference type="Proteomes" id="UP000006683"/>
    </source>
</evidence>
<dbReference type="InterPro" id="IPR024685">
    <property type="entry name" value="Adenylate_cyclase_1_N"/>
</dbReference>
<dbReference type="GO" id="GO:0006171">
    <property type="term" value="P:cAMP biosynthetic process"/>
    <property type="evidence" value="ECO:0007669"/>
    <property type="project" value="InterPro"/>
</dbReference>
<dbReference type="KEGG" id="fbl:Fbal_3692"/>
<dbReference type="Proteomes" id="UP000006683">
    <property type="component" value="Chromosome"/>
</dbReference>
<evidence type="ECO:0000259" key="1">
    <source>
        <dbReference type="Pfam" id="PF12633"/>
    </source>
</evidence>
<dbReference type="GO" id="GO:0004016">
    <property type="term" value="F:adenylate cyclase activity"/>
    <property type="evidence" value="ECO:0007669"/>
    <property type="project" value="UniProtKB-EC"/>
</dbReference>
<dbReference type="GeneID" id="67183894"/>
<name>E1SQB7_FERBD</name>
<dbReference type="HOGENOM" id="CLU_013280_0_0_6"/>
<feature type="domain" description="Adenylate cyclase class-I N-terminal" evidence="1">
    <location>
        <begin position="11"/>
        <end position="187"/>
    </location>
</feature>
<dbReference type="eggNOG" id="COG3072">
    <property type="taxonomic scope" value="Bacteria"/>
</dbReference>
<dbReference type="EMBL" id="CP002209">
    <property type="protein sequence ID" value="ADN77888.1"/>
    <property type="molecule type" value="Genomic_DNA"/>
</dbReference>
<dbReference type="OrthoDB" id="5571448at2"/>
<accession>E1SQB7</accession>
<gene>
    <name evidence="2" type="ordered locus">Fbal_3692</name>
</gene>
<sequence>MRDLQSDIALSETLNQHRLTLAQQQLGQDRLAAFFQLPWLLHLNQPQLPGYQPDAPSGFPQAPLLPCPKAWQHYAPGAPELLGLYTMGSTGTFGQGPESDLDCWLVHPLGLSESAREALARKCEALERHFAASGLELHLYLISPDMLEQGQPDQLSAEHSGSAQNWLLLEEFYRTQIRLAGHALAWWPGAPQNHPDLLSLGQLSHLPASEFFGAALWQLFKGLDKPHKAGLKVLLLEAYVADYPDQRILRDQLWYRLRAGHSMVVLDPYLMLYQRVSDYLERESDRRRLTMVQRSFYLKCALPLSDPNSTKDWRYPTLSALTKQWRWTRELILSLDQARHWHAGQLRWCNERLDQLMLASYQRLTGFAARQRFRSRLRFDELGILTRKLYTKFEAEPAKVPLLNPLWSGDLEEEALTLVAVRDNPHHAKGWYLYRRPPQDNQLFGESPLYHADSRLACMAWALNNGLIGENTRIYCHQGGQSWHSRKLSDLCQRLRHVIVPPQQPTMEALQAPWRYTRVVVLCNVEQDPTLHWHGQSLMMDLQGAPVFATGRPKRNLVGSLTLLTENSWGERHCYRFEEEEGLLKLLAQLLSGLDRANGPLAIEVFCAAKRLRSQIEDAMVQLLDRVQRLYCQTTMERTQVWPLAIGHRQYGLFIDPRGLRWQRLDKGAALLGQLRRHGVVELPKPDLGDDPYAGAPAILGHYARKGLVQIFVRERPSGMDIYLLDEHNELKRLKSDSQGLDSLVDEFSHLYAFRRSNQRATFGAGGCFNLPQFYRLSRDDDGELMVEPLAI</sequence>
<reference evidence="2 3" key="1">
    <citation type="journal article" date="2010" name="Stand. Genomic Sci.">
        <title>Complete genome sequence of Ferrimonas balearica type strain (PAT).</title>
        <authorList>
            <person name="Nolan M."/>
            <person name="Sikorski J."/>
            <person name="Davenport K."/>
            <person name="Lucas S."/>
            <person name="Glavina Del Rio T."/>
            <person name="Tice H."/>
            <person name="Cheng J."/>
            <person name="Goodwin L."/>
            <person name="Pitluck S."/>
            <person name="Liolios K."/>
            <person name="Ivanova N."/>
            <person name="Mavromatis K."/>
            <person name="Ovchinnikova G."/>
            <person name="Pati A."/>
            <person name="Chen A."/>
            <person name="Palaniappan K."/>
            <person name="Land M."/>
            <person name="Hauser L."/>
            <person name="Chang Y."/>
            <person name="Jeffries C."/>
            <person name="Tapia R."/>
            <person name="Brettin T."/>
            <person name="Detter J."/>
            <person name="Han C."/>
            <person name="Yasawong M."/>
            <person name="Rohde M."/>
            <person name="Tindall B."/>
            <person name="Goker M."/>
            <person name="Woyke T."/>
            <person name="Bristow J."/>
            <person name="Eisen J."/>
            <person name="Markowitz V."/>
            <person name="Hugenholtz P."/>
            <person name="Kyrpides N."/>
            <person name="Klenk H."/>
            <person name="Lapidus A."/>
        </authorList>
    </citation>
    <scope>NUCLEOTIDE SEQUENCE [LARGE SCALE GENOMIC DNA]</scope>
    <source>
        <strain evidence="3">DSM 9799 / CCM 4581 / KCTC 23876 / PAT</strain>
    </source>
</reference>
<dbReference type="STRING" id="550540.Fbal_3692"/>
<dbReference type="AlphaFoldDB" id="E1SQB7"/>
<dbReference type="Pfam" id="PF01295">
    <property type="entry name" value="Adenylate_cycl"/>
    <property type="match status" value="1"/>
</dbReference>
<keyword evidence="2" id="KW-0456">Lyase</keyword>
<dbReference type="PANTHER" id="PTHR38760:SF1">
    <property type="entry name" value="ADENYLATE CYCLASE"/>
    <property type="match status" value="1"/>
</dbReference>
<keyword evidence="3" id="KW-1185">Reference proteome</keyword>
<protein>
    <submittedName>
        <fullName evidence="2">Putative adenylate cyclase</fullName>
        <ecNumber evidence="2">4.6.1.1</ecNumber>
    </submittedName>
</protein>
<proteinExistence type="predicted"/>
<dbReference type="EC" id="4.6.1.1" evidence="2"/>
<dbReference type="RefSeq" id="WP_013347193.1">
    <property type="nucleotide sequence ID" value="NC_014541.1"/>
</dbReference>
<evidence type="ECO:0000313" key="2">
    <source>
        <dbReference type="EMBL" id="ADN77888.1"/>
    </source>
</evidence>
<dbReference type="InterPro" id="IPR000274">
    <property type="entry name" value="Adenylate_cyclase_1"/>
</dbReference>
<dbReference type="Pfam" id="PF12633">
    <property type="entry name" value="Adenyl_cycl_N"/>
    <property type="match status" value="1"/>
</dbReference>
<dbReference type="PANTHER" id="PTHR38760">
    <property type="entry name" value="ADENYLATE CYCLASE"/>
    <property type="match status" value="1"/>
</dbReference>
<organism evidence="2 3">
    <name type="scientific">Ferrimonas balearica (strain DSM 9799 / CCM 4581 / KCTC 23876 / PAT)</name>
    <dbReference type="NCBI Taxonomy" id="550540"/>
    <lineage>
        <taxon>Bacteria</taxon>
        <taxon>Pseudomonadati</taxon>
        <taxon>Pseudomonadota</taxon>
        <taxon>Gammaproteobacteria</taxon>
        <taxon>Alteromonadales</taxon>
        <taxon>Ferrimonadaceae</taxon>
        <taxon>Ferrimonas</taxon>
    </lineage>
</organism>